<accession>A0A6J4T7K7</accession>
<evidence type="ECO:0000313" key="1">
    <source>
        <dbReference type="EMBL" id="CAA9515403.1"/>
    </source>
</evidence>
<protein>
    <recommendedName>
        <fullName evidence="2">Lipoprotein</fullName>
    </recommendedName>
</protein>
<dbReference type="EMBL" id="CADCVQ010000124">
    <property type="protein sequence ID" value="CAA9515403.1"/>
    <property type="molecule type" value="Genomic_DNA"/>
</dbReference>
<dbReference type="AlphaFoldDB" id="A0A6J4T7K7"/>
<evidence type="ECO:0008006" key="2">
    <source>
        <dbReference type="Google" id="ProtNLM"/>
    </source>
</evidence>
<name>A0A6J4T7K7_9ACTN</name>
<reference evidence="1" key="1">
    <citation type="submission" date="2020-02" db="EMBL/GenBank/DDBJ databases">
        <authorList>
            <person name="Meier V. D."/>
        </authorList>
    </citation>
    <scope>NUCLEOTIDE SEQUENCE</scope>
    <source>
        <strain evidence="1">AVDCRST_MAG67</strain>
    </source>
</reference>
<organism evidence="1">
    <name type="scientific">uncultured Solirubrobacteraceae bacterium</name>
    <dbReference type="NCBI Taxonomy" id="1162706"/>
    <lineage>
        <taxon>Bacteria</taxon>
        <taxon>Bacillati</taxon>
        <taxon>Actinomycetota</taxon>
        <taxon>Thermoleophilia</taxon>
        <taxon>Solirubrobacterales</taxon>
        <taxon>Solirubrobacteraceae</taxon>
        <taxon>environmental samples</taxon>
    </lineage>
</organism>
<gene>
    <name evidence="1" type="ORF">AVDCRST_MAG67-3069</name>
</gene>
<proteinExistence type="predicted"/>
<sequence>MLIAVVFAVTRDGSPASSDRASADDATPARAARLPAPQELPGGGRRIFPDRRVVAFYGNPAAAALGVLGIGKPTKMMAKLRRQAKPYARKTRPILPAFELISSIAANAPGNDGRYVNHVPAEIINRYLRAARKAKALLILDIQPGHADFMSETRRLRRWLKEPDVGLAIDPEWHTPGAVPGTQLGSTTAADVNRVTEYVAQIVRDGRLPQKLFVIHQFTQDMVRNKRQLQTPPELAVTMNVDGFGTRSGKLSKYKDFTSKSNRPAGTYVGFKLFYQEDTNLFTPKGVMALRPRPDVVMYE</sequence>